<keyword evidence="11 28" id="KW-0808">Transferase</keyword>
<name>A0A1B2H889_BUCDN</name>
<evidence type="ECO:0000256" key="14">
    <source>
        <dbReference type="ARBA" id="ARBA00022741"/>
    </source>
</evidence>
<comment type="pathway">
    <text evidence="5 28">Amino-acid biosynthesis; L-methionine biosynthesis via de novo pathway; L-homoserine from L-aspartate: step 3/3.</text>
</comment>
<keyword evidence="14 28" id="KW-0547">Nucleotide-binding</keyword>
<comment type="function">
    <text evidence="24">Bifunctional aspartate kinase and homoserine dehydrogenase that catalyzes the first and the third steps toward the synthesis of lysine, methionine and threonine from aspartate.</text>
</comment>
<evidence type="ECO:0000256" key="3">
    <source>
        <dbReference type="ARBA" id="ARBA00004986"/>
    </source>
</evidence>
<dbReference type="GO" id="GO:0050661">
    <property type="term" value="F:NADP binding"/>
    <property type="evidence" value="ECO:0007669"/>
    <property type="project" value="UniProtKB-UniRule"/>
</dbReference>
<evidence type="ECO:0000256" key="27">
    <source>
        <dbReference type="ARBA" id="ARBA00049031"/>
    </source>
</evidence>
<comment type="catalytic activity">
    <reaction evidence="27">
        <text>L-homoserine + NAD(+) = L-aspartate 4-semialdehyde + NADH + H(+)</text>
        <dbReference type="Rhea" id="RHEA:15757"/>
        <dbReference type="ChEBI" id="CHEBI:15378"/>
        <dbReference type="ChEBI" id="CHEBI:57476"/>
        <dbReference type="ChEBI" id="CHEBI:57540"/>
        <dbReference type="ChEBI" id="CHEBI:57945"/>
        <dbReference type="ChEBI" id="CHEBI:537519"/>
        <dbReference type="EC" id="1.1.1.3"/>
    </reaction>
    <physiologicalReaction direction="right-to-left" evidence="27">
        <dbReference type="Rhea" id="RHEA:15759"/>
    </physiologicalReaction>
</comment>
<comment type="pathway">
    <text evidence="2 28">Amino-acid biosynthesis; L-lysine biosynthesis via DAP pathway; (S)-tetrahydrodipicolinate from L-aspartate: step 1/4.</text>
</comment>
<dbReference type="InterPro" id="IPR049638">
    <property type="entry name" value="AK-HD"/>
</dbReference>
<dbReference type="OrthoDB" id="9799110at2"/>
<sequence>MKLLKFGGTSLASAKKFLCVANIIEQNIRSEQTAVVLSAPAKITNYLVSIIETITQENKTLDIINLTETVFINLIKDLSKIQSNFPFLKIKNIINKEFNRLKQIIHGVMLLQQCPDSIRAIIISRGEILSIYIMKSILKSKNYNVTVINPIKQLVSSGTYLDSTINIIESKKRIENMTIDKDDIILMPGFIAGNEKQELSVLGRNGSDYSAAVLAVCLNAKICEIWTDVDGVFTCDPREVSNAYLLKSISYKEAMELSYFGAKVLHPRTIEPIAKFKIPCVIKNTNNPNSSGTVICSSNFSKEKRLKGVTHLDHIMMLHVSVLLTKKMNNIISRILNIMSQNNIKIILITQSSSQNKINFCILKDKTNLALSSLNKELQLELKNCLLKPFKVTKNLSILSVVGSDIYKKNNIASKIFSSLGNSKINVLAIAQGSSKHSISVVIKTKNILNAVRNVHDILFYNKKIIHVFLIGIGGVGGTLLKQILRQHTFLNINNIEIKIRIIANSKKILISNDTIDLLHWEKDFQKTTEEFNIKKLNNIIQNHCCTNSVIIDCTSDELLSEQYINFLYSGFHIIASNKKANTSKWEYYQEIRNAVSKTNKKFLYETNVGAGLPVIETIQNLFKTGDKLIRFKGILSGSLSFIFGKLEEGVLLSKATQEARKLGFTEPNPCDDLSGIDVARKLLILAREAGHKIELKNIKIEPLLPITFKKHKDVNKFLVELKKLDAHFLQLINKALDSGNVLRYVGTIEETGECFIKLEEVNVNDPLYKIKNGENALAFYTNYYQSIPLVLRGYGAGNNVTASGVFSDLLRILS</sequence>
<dbReference type="Gene3D" id="3.30.2130.10">
    <property type="entry name" value="VC0802-like"/>
    <property type="match status" value="1"/>
</dbReference>
<comment type="similarity">
    <text evidence="8 28">In the N-terminal section; belongs to the aspartokinase family.</text>
</comment>
<evidence type="ECO:0000256" key="10">
    <source>
        <dbReference type="ARBA" id="ARBA00022605"/>
    </source>
</evidence>
<organism evidence="30 31">
    <name type="scientific">Buchnera aphidicola subsp. Diuraphis noxia</name>
    <dbReference type="NCBI Taxonomy" id="118101"/>
    <lineage>
        <taxon>Bacteria</taxon>
        <taxon>Pseudomonadati</taxon>
        <taxon>Pseudomonadota</taxon>
        <taxon>Gammaproteobacteria</taxon>
        <taxon>Enterobacterales</taxon>
        <taxon>Erwiniaceae</taxon>
        <taxon>Buchnera</taxon>
    </lineage>
</organism>
<keyword evidence="19" id="KW-0520">NAD</keyword>
<evidence type="ECO:0000313" key="30">
    <source>
        <dbReference type="EMBL" id="ANZ22424.1"/>
    </source>
</evidence>
<dbReference type="NCBIfam" id="TIGR00657">
    <property type="entry name" value="asp_kinases"/>
    <property type="match status" value="1"/>
</dbReference>
<comment type="cofactor">
    <cofactor evidence="1">
        <name>a metal cation</name>
        <dbReference type="ChEBI" id="CHEBI:25213"/>
    </cofactor>
</comment>
<dbReference type="NCBIfam" id="NF006959">
    <property type="entry name" value="PRK09436.1"/>
    <property type="match status" value="1"/>
</dbReference>
<keyword evidence="15 28" id="KW-0418">Kinase</keyword>
<comment type="subunit">
    <text evidence="9 28">Homotetramer.</text>
</comment>
<comment type="catalytic activity">
    <reaction evidence="25">
        <text>L-aspartate + ATP = 4-phospho-L-aspartate + ADP</text>
        <dbReference type="Rhea" id="RHEA:23776"/>
        <dbReference type="ChEBI" id="CHEBI:29991"/>
        <dbReference type="ChEBI" id="CHEBI:30616"/>
        <dbReference type="ChEBI" id="CHEBI:57535"/>
        <dbReference type="ChEBI" id="CHEBI:456216"/>
        <dbReference type="EC" id="2.7.2.4"/>
    </reaction>
    <physiologicalReaction direction="left-to-right" evidence="25">
        <dbReference type="Rhea" id="RHEA:23777"/>
    </physiologicalReaction>
</comment>
<dbReference type="InterPro" id="IPR041743">
    <property type="entry name" value="AK-HSDH_N"/>
</dbReference>
<evidence type="ECO:0000256" key="4">
    <source>
        <dbReference type="ARBA" id="ARBA00005056"/>
    </source>
</evidence>
<evidence type="ECO:0000256" key="2">
    <source>
        <dbReference type="ARBA" id="ARBA00004766"/>
    </source>
</evidence>
<evidence type="ECO:0000256" key="12">
    <source>
        <dbReference type="ARBA" id="ARBA00022697"/>
    </source>
</evidence>
<evidence type="ECO:0000256" key="19">
    <source>
        <dbReference type="ARBA" id="ARBA00023027"/>
    </source>
</evidence>
<evidence type="ECO:0000256" key="15">
    <source>
        <dbReference type="ARBA" id="ARBA00022777"/>
    </source>
</evidence>
<dbReference type="STRING" id="118101.ATN01_00975"/>
<dbReference type="PATRIC" id="fig|118101.4.peg.190"/>
<dbReference type="Pfam" id="PF22468">
    <property type="entry name" value="ACT_9"/>
    <property type="match status" value="2"/>
</dbReference>
<dbReference type="SUPFAM" id="SSF53633">
    <property type="entry name" value="Carbamate kinase-like"/>
    <property type="match status" value="1"/>
</dbReference>
<dbReference type="GO" id="GO:0009089">
    <property type="term" value="P:lysine biosynthetic process via diaminopimelate"/>
    <property type="evidence" value="ECO:0007669"/>
    <property type="project" value="UniProtKB-UniRule"/>
</dbReference>
<dbReference type="InterPro" id="IPR001342">
    <property type="entry name" value="HDH_cat"/>
</dbReference>
<dbReference type="Gene3D" id="1.20.120.1320">
    <property type="entry name" value="Aspartokinase, catalytic domain"/>
    <property type="match status" value="1"/>
</dbReference>
<dbReference type="Gene3D" id="3.40.1160.10">
    <property type="entry name" value="Acetylglutamate kinase-like"/>
    <property type="match status" value="1"/>
</dbReference>
<dbReference type="SUPFAM" id="SSF55347">
    <property type="entry name" value="Glyceraldehyde-3-phosphate dehydrogenase-like, C-terminal domain"/>
    <property type="match status" value="1"/>
</dbReference>
<keyword evidence="18 28" id="KW-0560">Oxidoreductase</keyword>
<dbReference type="CDD" id="cd04257">
    <property type="entry name" value="AAK_AK-HSDH"/>
    <property type="match status" value="1"/>
</dbReference>
<dbReference type="UniPathway" id="UPA00050">
    <property type="reaction ID" value="UER00063"/>
</dbReference>
<keyword evidence="20" id="KW-0915">Sodium</keyword>
<comment type="pathway">
    <text evidence="4 28">Amino-acid biosynthesis; L-threonine biosynthesis; L-threonine from L-aspartate: step 3/5.</text>
</comment>
<dbReference type="GO" id="GO:0005524">
    <property type="term" value="F:ATP binding"/>
    <property type="evidence" value="ECO:0007669"/>
    <property type="project" value="UniProtKB-UniRule"/>
</dbReference>
<keyword evidence="23" id="KW-0511">Multifunctional enzyme</keyword>
<keyword evidence="16 28" id="KW-0067">ATP-binding</keyword>
<comment type="catalytic activity">
    <reaction evidence="26">
        <text>L-homoserine + NADP(+) = L-aspartate 4-semialdehyde + NADPH + H(+)</text>
        <dbReference type="Rhea" id="RHEA:15761"/>
        <dbReference type="ChEBI" id="CHEBI:15378"/>
        <dbReference type="ChEBI" id="CHEBI:57476"/>
        <dbReference type="ChEBI" id="CHEBI:57783"/>
        <dbReference type="ChEBI" id="CHEBI:58349"/>
        <dbReference type="ChEBI" id="CHEBI:537519"/>
        <dbReference type="EC" id="1.1.1.3"/>
    </reaction>
    <physiologicalReaction direction="right-to-left" evidence="26">
        <dbReference type="Rhea" id="RHEA:15763"/>
    </physiologicalReaction>
</comment>
<protein>
    <recommendedName>
        <fullName evidence="28">Bifunctional aspartokinase/homoserine dehydrogenase</fullName>
    </recommendedName>
    <domain>
        <recommendedName>
            <fullName evidence="28">Aspartokinase</fullName>
            <ecNumber evidence="28">2.7.2.4</ecNumber>
        </recommendedName>
    </domain>
    <domain>
        <recommendedName>
            <fullName evidence="28">Homoserine dehydrogenase</fullName>
            <ecNumber evidence="28">1.1.1.3</ecNumber>
        </recommendedName>
    </domain>
</protein>
<proteinExistence type="inferred from homology"/>
<evidence type="ECO:0000256" key="17">
    <source>
        <dbReference type="ARBA" id="ARBA00022857"/>
    </source>
</evidence>
<dbReference type="CDD" id="cd04892">
    <property type="entry name" value="ACT_AK-like_2"/>
    <property type="match status" value="1"/>
</dbReference>
<evidence type="ECO:0000256" key="7">
    <source>
        <dbReference type="ARBA" id="ARBA00007952"/>
    </source>
</evidence>
<evidence type="ECO:0000256" key="9">
    <source>
        <dbReference type="ARBA" id="ARBA00011881"/>
    </source>
</evidence>
<dbReference type="Pfam" id="PF03447">
    <property type="entry name" value="NAD_binding_3"/>
    <property type="match status" value="1"/>
</dbReference>
<dbReference type="InterPro" id="IPR036393">
    <property type="entry name" value="AceGlu_kinase-like_sf"/>
</dbReference>
<dbReference type="Pfam" id="PF00696">
    <property type="entry name" value="AA_kinase"/>
    <property type="match status" value="1"/>
</dbReference>
<dbReference type="GO" id="GO:0009086">
    <property type="term" value="P:methionine biosynthetic process"/>
    <property type="evidence" value="ECO:0007669"/>
    <property type="project" value="UniProtKB-KW"/>
</dbReference>
<dbReference type="EC" id="2.7.2.4" evidence="28"/>
<evidence type="ECO:0000256" key="23">
    <source>
        <dbReference type="ARBA" id="ARBA00023268"/>
    </source>
</evidence>
<dbReference type="GO" id="GO:0009088">
    <property type="term" value="P:threonine biosynthetic process"/>
    <property type="evidence" value="ECO:0007669"/>
    <property type="project" value="UniProtKB-UniRule"/>
</dbReference>
<dbReference type="PIRSF" id="PIRSF000727">
    <property type="entry name" value="ThrA"/>
    <property type="match status" value="1"/>
</dbReference>
<dbReference type="GO" id="GO:0004072">
    <property type="term" value="F:aspartate kinase activity"/>
    <property type="evidence" value="ECO:0007669"/>
    <property type="project" value="UniProtKB-UniRule"/>
</dbReference>
<evidence type="ECO:0000256" key="25">
    <source>
        <dbReference type="ARBA" id="ARBA00048561"/>
    </source>
</evidence>
<dbReference type="InterPro" id="IPR054352">
    <property type="entry name" value="ACT_Aspartokinase"/>
</dbReference>
<dbReference type="SUPFAM" id="SSF55021">
    <property type="entry name" value="ACT-like"/>
    <property type="match status" value="2"/>
</dbReference>
<comment type="pathway">
    <text evidence="6 28">Amino-acid biosynthesis; L-threonine biosynthesis; L-threonine from L-aspartate: step 1/5.</text>
</comment>
<evidence type="ECO:0000256" key="8">
    <source>
        <dbReference type="ARBA" id="ARBA00010046"/>
    </source>
</evidence>
<evidence type="ECO:0000256" key="6">
    <source>
        <dbReference type="ARBA" id="ARBA00005139"/>
    </source>
</evidence>
<evidence type="ECO:0000256" key="16">
    <source>
        <dbReference type="ARBA" id="ARBA00022840"/>
    </source>
</evidence>
<keyword evidence="10 28" id="KW-0028">Amino-acid biosynthesis</keyword>
<dbReference type="InterPro" id="IPR001341">
    <property type="entry name" value="Asp_kinase"/>
</dbReference>
<dbReference type="InterPro" id="IPR011147">
    <property type="entry name" value="Bifunc_Aspkin/hSer_DH"/>
</dbReference>
<gene>
    <name evidence="30" type="primary">thrA</name>
    <name evidence="30" type="ORF">ATN01_00975</name>
</gene>
<dbReference type="Proteomes" id="UP000093070">
    <property type="component" value="Chromosome"/>
</dbReference>
<dbReference type="Gene3D" id="3.40.50.720">
    <property type="entry name" value="NAD(P)-binding Rossmann-like Domain"/>
    <property type="match status" value="1"/>
</dbReference>
<dbReference type="InterPro" id="IPR005106">
    <property type="entry name" value="Asp/hSer_DH_NAD-bd"/>
</dbReference>
<dbReference type="PROSITE" id="PS51671">
    <property type="entry name" value="ACT"/>
    <property type="match status" value="1"/>
</dbReference>
<dbReference type="InterPro" id="IPR018042">
    <property type="entry name" value="Aspartate_kinase_CS"/>
</dbReference>
<dbReference type="UniPathway" id="UPA00034">
    <property type="reaction ID" value="UER00015"/>
</dbReference>
<dbReference type="RefSeq" id="WP_075433245.1">
    <property type="nucleotide sequence ID" value="NZ_CP013259.1"/>
</dbReference>
<dbReference type="SUPFAM" id="SSF51735">
    <property type="entry name" value="NAD(P)-binding Rossmann-fold domains"/>
    <property type="match status" value="1"/>
</dbReference>
<dbReference type="InterPro" id="IPR036291">
    <property type="entry name" value="NAD(P)-bd_dom_sf"/>
</dbReference>
<dbReference type="GO" id="GO:0004412">
    <property type="term" value="F:homoserine dehydrogenase activity"/>
    <property type="evidence" value="ECO:0007669"/>
    <property type="project" value="UniProtKB-UniRule"/>
</dbReference>
<dbReference type="GO" id="GO:0009090">
    <property type="term" value="P:homoserine biosynthetic process"/>
    <property type="evidence" value="ECO:0007669"/>
    <property type="project" value="UniProtKB-ARBA"/>
</dbReference>
<accession>A0A1B2H889</accession>
<dbReference type="InterPro" id="IPR045865">
    <property type="entry name" value="ACT-like_dom_sf"/>
</dbReference>
<comment type="similarity">
    <text evidence="7 28">In the C-terminal section; belongs to the homoserine dehydrogenase family.</text>
</comment>
<dbReference type="PANTHER" id="PTHR43070">
    <property type="match status" value="1"/>
</dbReference>
<dbReference type="GO" id="GO:0046872">
    <property type="term" value="F:metal ion binding"/>
    <property type="evidence" value="ECO:0007669"/>
    <property type="project" value="UniProtKB-KW"/>
</dbReference>
<evidence type="ECO:0000256" key="22">
    <source>
        <dbReference type="ARBA" id="ARBA00023167"/>
    </source>
</evidence>
<keyword evidence="12" id="KW-0791">Threonine biosynthesis</keyword>
<dbReference type="InterPro" id="IPR002912">
    <property type="entry name" value="ACT_dom"/>
</dbReference>
<keyword evidence="21" id="KW-0457">Lysine biosynthesis</keyword>
<evidence type="ECO:0000256" key="18">
    <source>
        <dbReference type="ARBA" id="ARBA00023002"/>
    </source>
</evidence>
<dbReference type="FunFam" id="3.40.50.720:FF:000083">
    <property type="entry name" value="Bifunctional aspartokinase/homoserine dehydrogenase"/>
    <property type="match status" value="1"/>
</dbReference>
<dbReference type="UniPathway" id="UPA00051">
    <property type="reaction ID" value="UER00462"/>
</dbReference>
<evidence type="ECO:0000256" key="11">
    <source>
        <dbReference type="ARBA" id="ARBA00022679"/>
    </source>
</evidence>
<dbReference type="EMBL" id="CP013259">
    <property type="protein sequence ID" value="ANZ22424.1"/>
    <property type="molecule type" value="Genomic_DNA"/>
</dbReference>
<dbReference type="EC" id="1.1.1.3" evidence="28"/>
<dbReference type="FunFam" id="3.30.2130.10:FF:000001">
    <property type="entry name" value="Bifunctional aspartokinase/homoserine dehydrogenase"/>
    <property type="match status" value="1"/>
</dbReference>
<keyword evidence="13" id="KW-0479">Metal-binding</keyword>
<feature type="domain" description="ACT" evidence="29">
    <location>
        <begin position="401"/>
        <end position="478"/>
    </location>
</feature>
<evidence type="ECO:0000256" key="1">
    <source>
        <dbReference type="ARBA" id="ARBA00001920"/>
    </source>
</evidence>
<evidence type="ECO:0000256" key="21">
    <source>
        <dbReference type="ARBA" id="ARBA00023154"/>
    </source>
</evidence>
<keyword evidence="22" id="KW-0486">Methionine biosynthesis</keyword>
<dbReference type="InterPro" id="IPR019811">
    <property type="entry name" value="HDH_CS"/>
</dbReference>
<dbReference type="InterPro" id="IPR042199">
    <property type="entry name" value="AsparK_Bifunc_asparK/hSer_DH"/>
</dbReference>
<dbReference type="FunFam" id="3.30.360.10:FF:000006">
    <property type="entry name" value="Bifunctional aspartokinase/homoserine dehydrogenase"/>
    <property type="match status" value="1"/>
</dbReference>
<dbReference type="PROSITE" id="PS01042">
    <property type="entry name" value="HOMOSER_DHGENASE"/>
    <property type="match status" value="1"/>
</dbReference>
<dbReference type="PANTHER" id="PTHR43070:SF3">
    <property type="entry name" value="HOMOSERINE DEHYDROGENASE"/>
    <property type="match status" value="1"/>
</dbReference>
<evidence type="ECO:0000256" key="26">
    <source>
        <dbReference type="ARBA" id="ARBA00048841"/>
    </source>
</evidence>
<evidence type="ECO:0000256" key="13">
    <source>
        <dbReference type="ARBA" id="ARBA00022723"/>
    </source>
</evidence>
<evidence type="ECO:0000256" key="5">
    <source>
        <dbReference type="ARBA" id="ARBA00005062"/>
    </source>
</evidence>
<evidence type="ECO:0000256" key="20">
    <source>
        <dbReference type="ARBA" id="ARBA00023053"/>
    </source>
</evidence>
<comment type="pathway">
    <text evidence="3 28">Amino-acid biosynthesis; L-methionine biosynthesis via de novo pathway; L-homoserine from L-aspartate: step 1/3.</text>
</comment>
<dbReference type="InterPro" id="IPR001048">
    <property type="entry name" value="Asp/Glu/Uridylate_kinase"/>
</dbReference>
<dbReference type="PROSITE" id="PS00324">
    <property type="entry name" value="ASPARTOKINASE"/>
    <property type="match status" value="1"/>
</dbReference>
<dbReference type="AlphaFoldDB" id="A0A1B2H889"/>
<dbReference type="Pfam" id="PF00742">
    <property type="entry name" value="Homoserine_dh"/>
    <property type="match status" value="1"/>
</dbReference>
<reference evidence="30 31" key="1">
    <citation type="submission" date="2015-11" db="EMBL/GenBank/DDBJ databases">
        <title>The complete genome of Buchnera aphidicola from Diuraphis noxia biotype SAM.</title>
        <authorList>
            <person name="Burger N.F.V."/>
            <person name="Oberholster A.-M."/>
        </authorList>
    </citation>
    <scope>NUCLEOTIDE SEQUENCE [LARGE SCALE GENOMIC DNA]</scope>
    <source>
        <strain evidence="30">SAM</strain>
    </source>
</reference>
<evidence type="ECO:0000259" key="29">
    <source>
        <dbReference type="PROSITE" id="PS51671"/>
    </source>
</evidence>
<keyword evidence="17 28" id="KW-0521">NADP</keyword>
<evidence type="ECO:0000256" key="24">
    <source>
        <dbReference type="ARBA" id="ARBA00044938"/>
    </source>
</evidence>
<evidence type="ECO:0000256" key="28">
    <source>
        <dbReference type="PIRNR" id="PIRNR000727"/>
    </source>
</evidence>
<dbReference type="Gene3D" id="3.30.360.10">
    <property type="entry name" value="Dihydrodipicolinate Reductase, domain 2"/>
    <property type="match status" value="1"/>
</dbReference>
<evidence type="ECO:0000313" key="31">
    <source>
        <dbReference type="Proteomes" id="UP000093070"/>
    </source>
</evidence>